<gene>
    <name evidence="8" type="ORF">KMW28_14605</name>
</gene>
<evidence type="ECO:0000259" key="7">
    <source>
        <dbReference type="PROSITE" id="PS50901"/>
    </source>
</evidence>
<dbReference type="InterPro" id="IPR041027">
    <property type="entry name" value="FtsK_alpha"/>
</dbReference>
<feature type="compositionally biased region" description="Basic and acidic residues" evidence="6">
    <location>
        <begin position="82"/>
        <end position="91"/>
    </location>
</feature>
<keyword evidence="3 5" id="KW-0067">ATP-binding</keyword>
<dbReference type="SMART" id="SM00843">
    <property type="entry name" value="Ftsk_gamma"/>
    <property type="match status" value="1"/>
</dbReference>
<keyword evidence="2 5" id="KW-0547">Nucleotide-binding</keyword>
<feature type="region of interest" description="Disordered" evidence="6">
    <location>
        <begin position="133"/>
        <end position="221"/>
    </location>
</feature>
<dbReference type="SUPFAM" id="SSF52540">
    <property type="entry name" value="P-loop containing nucleoside triphosphate hydrolases"/>
    <property type="match status" value="1"/>
</dbReference>
<dbReference type="InterPro" id="IPR050206">
    <property type="entry name" value="FtsK/SpoIIIE/SftA"/>
</dbReference>
<dbReference type="Gene3D" id="1.10.10.10">
    <property type="entry name" value="Winged helix-like DNA-binding domain superfamily/Winged helix DNA-binding domain"/>
    <property type="match status" value="1"/>
</dbReference>
<dbReference type="InterPro" id="IPR018541">
    <property type="entry name" value="Ftsk_gamma"/>
</dbReference>
<organism evidence="8 9">
    <name type="scientific">Flammeovirga yaeyamensis</name>
    <dbReference type="NCBI Taxonomy" id="367791"/>
    <lineage>
        <taxon>Bacteria</taxon>
        <taxon>Pseudomonadati</taxon>
        <taxon>Bacteroidota</taxon>
        <taxon>Cytophagia</taxon>
        <taxon>Cytophagales</taxon>
        <taxon>Flammeovirgaceae</taxon>
        <taxon>Flammeovirga</taxon>
    </lineage>
</organism>
<dbReference type="Gene3D" id="3.40.50.300">
    <property type="entry name" value="P-loop containing nucleotide triphosphate hydrolases"/>
    <property type="match status" value="1"/>
</dbReference>
<dbReference type="PROSITE" id="PS50901">
    <property type="entry name" value="FTSK"/>
    <property type="match status" value="1"/>
</dbReference>
<feature type="binding site" evidence="5">
    <location>
        <begin position="400"/>
        <end position="407"/>
    </location>
    <ligand>
        <name>ATP</name>
        <dbReference type="ChEBI" id="CHEBI:30616"/>
    </ligand>
</feature>
<feature type="compositionally biased region" description="Acidic residues" evidence="6">
    <location>
        <begin position="49"/>
        <end position="67"/>
    </location>
</feature>
<comment type="similarity">
    <text evidence="1">Belongs to the FtsK/SpoIIIE/SftA family.</text>
</comment>
<dbReference type="PANTHER" id="PTHR22683:SF41">
    <property type="entry name" value="DNA TRANSLOCASE FTSK"/>
    <property type="match status" value="1"/>
</dbReference>
<evidence type="ECO:0000313" key="9">
    <source>
        <dbReference type="Proteomes" id="UP000678679"/>
    </source>
</evidence>
<sequence>MVLIHSVYISKFKKLDKALRKVTTNRFETVEDQAAAEEIEKLHQESLQEFENDNEEITENKVEEEDITTSSETQIEENSVTETKETVKETAESNDLMPAKPILPELKDEKEEQSIKVDPISVDVNIQVEHVHVGQETSPQEIEAKEINRPNNVTPQMEAPKQKTAPETPPTPMIDVKEEGNAAPPIELDPPAPPKPRDKSVDPTSLSSVNNTDDVDKASLDALDEPDELVQVEDMDEYDPRLDLSHYRFPELTLLHPPKESKAKVTKEELEANKERIVNTLRHFKIGIASISATIGPTVTLYEIVPEVGIKISKIRNLEDDIALSLAALGIRIIAPIPGRGTIGIEVPNNNREMVSISSVIATEKFAKAKMALPVAFGRTISNEVFVMDLAKMPHLLMAGATGQGKSVGINVLLSCLLYRKHPSELKFVMIDPKKVELSLFNKIERHFLASLPDAEEAIVTDTKKAVHILNSLCTEMDMRYSLLKAAGVRNIKEYNAKFCQRRLNPKKGHRFLPYIVLVIDELADLMMTAGKEIEGPIARLAQLARAIGIHLVVATQRPSVDVITGMIKANFPARLSFRVTSKIDSRTILDAGGAEQLIGMGDMLLSTGNDLTRLQCAFIDTDEVEHLCDFIAEQTGFHTAYMLPEFEEEPPSSKSGGGAGSPDDRDDLFEEAARLLVRHQQGSTSLIQRKLSLGYNRAGRIIDQLEAAGIVGPFEGSKARQVNVKSEMELESLLATL</sequence>
<dbReference type="Proteomes" id="UP000678679">
    <property type="component" value="Chromosome 1"/>
</dbReference>
<dbReference type="KEGG" id="fya:KMW28_14605"/>
<keyword evidence="9" id="KW-1185">Reference proteome</keyword>
<dbReference type="PANTHER" id="PTHR22683">
    <property type="entry name" value="SPORULATION PROTEIN RELATED"/>
    <property type="match status" value="1"/>
</dbReference>
<keyword evidence="4" id="KW-0238">DNA-binding</keyword>
<dbReference type="InterPro" id="IPR036390">
    <property type="entry name" value="WH_DNA-bd_sf"/>
</dbReference>
<dbReference type="Pfam" id="PF17854">
    <property type="entry name" value="FtsK_alpha"/>
    <property type="match status" value="1"/>
</dbReference>
<evidence type="ECO:0000313" key="8">
    <source>
        <dbReference type="EMBL" id="QWG03996.1"/>
    </source>
</evidence>
<feature type="domain" description="FtsK" evidence="7">
    <location>
        <begin position="382"/>
        <end position="587"/>
    </location>
</feature>
<name>A0AAX1NAF3_9BACT</name>
<evidence type="ECO:0000256" key="3">
    <source>
        <dbReference type="ARBA" id="ARBA00022840"/>
    </source>
</evidence>
<evidence type="ECO:0000256" key="6">
    <source>
        <dbReference type="SAM" id="MobiDB-lite"/>
    </source>
</evidence>
<feature type="compositionally biased region" description="Basic and acidic residues" evidence="6">
    <location>
        <begin position="105"/>
        <end position="114"/>
    </location>
</feature>
<dbReference type="InterPro" id="IPR027417">
    <property type="entry name" value="P-loop_NTPase"/>
</dbReference>
<dbReference type="Gene3D" id="3.30.980.40">
    <property type="match status" value="1"/>
</dbReference>
<dbReference type="InterPro" id="IPR036388">
    <property type="entry name" value="WH-like_DNA-bd_sf"/>
</dbReference>
<evidence type="ECO:0000256" key="2">
    <source>
        <dbReference type="ARBA" id="ARBA00022741"/>
    </source>
</evidence>
<dbReference type="SUPFAM" id="SSF46785">
    <property type="entry name" value="Winged helix' DNA-binding domain"/>
    <property type="match status" value="1"/>
</dbReference>
<reference evidence="8 9" key="1">
    <citation type="submission" date="2021-05" db="EMBL/GenBank/DDBJ databases">
        <title>Comparative genomic studies on the polysaccharide-degrading batcterial strains of the Flammeovirga genus.</title>
        <authorList>
            <person name="Zewei F."/>
            <person name="Zheng Z."/>
            <person name="Yu L."/>
            <person name="Ruyue G."/>
            <person name="Yanhong M."/>
            <person name="Yuanyuan C."/>
            <person name="Jingyan G."/>
            <person name="Wenjun H."/>
        </authorList>
    </citation>
    <scope>NUCLEOTIDE SEQUENCE [LARGE SCALE GENOMIC DNA]</scope>
    <source>
        <strain evidence="8 9">NBRC:100898</strain>
    </source>
</reference>
<dbReference type="Pfam" id="PF01580">
    <property type="entry name" value="FtsK_SpoIIIE"/>
    <property type="match status" value="1"/>
</dbReference>
<dbReference type="AlphaFoldDB" id="A0AAX1NAF3"/>
<dbReference type="CDD" id="cd01127">
    <property type="entry name" value="TrwB_TraG_TraD_VirD4"/>
    <property type="match status" value="1"/>
</dbReference>
<dbReference type="GO" id="GO:0003677">
    <property type="term" value="F:DNA binding"/>
    <property type="evidence" value="ECO:0007669"/>
    <property type="project" value="UniProtKB-KW"/>
</dbReference>
<evidence type="ECO:0000256" key="1">
    <source>
        <dbReference type="ARBA" id="ARBA00006474"/>
    </source>
</evidence>
<proteinExistence type="inferred from homology"/>
<feature type="region of interest" description="Disordered" evidence="6">
    <location>
        <begin position="49"/>
        <end position="114"/>
    </location>
</feature>
<protein>
    <submittedName>
        <fullName evidence="8">DNA translocase FtsK</fullName>
    </submittedName>
</protein>
<evidence type="ECO:0000256" key="4">
    <source>
        <dbReference type="ARBA" id="ARBA00023125"/>
    </source>
</evidence>
<dbReference type="Pfam" id="PF09397">
    <property type="entry name" value="FtsK_gamma"/>
    <property type="match status" value="1"/>
</dbReference>
<accession>A0AAX1NAF3</accession>
<dbReference type="EMBL" id="CP076132">
    <property type="protein sequence ID" value="QWG03996.1"/>
    <property type="molecule type" value="Genomic_DNA"/>
</dbReference>
<feature type="compositionally biased region" description="Polar residues" evidence="6">
    <location>
        <begin position="202"/>
        <end position="212"/>
    </location>
</feature>
<evidence type="ECO:0000256" key="5">
    <source>
        <dbReference type="PROSITE-ProRule" id="PRU00289"/>
    </source>
</evidence>
<dbReference type="GO" id="GO:0005524">
    <property type="term" value="F:ATP binding"/>
    <property type="evidence" value="ECO:0007669"/>
    <property type="project" value="UniProtKB-UniRule"/>
</dbReference>
<dbReference type="InterPro" id="IPR002543">
    <property type="entry name" value="FtsK_dom"/>
</dbReference>